<evidence type="ECO:0000256" key="1">
    <source>
        <dbReference type="SAM" id="MobiDB-lite"/>
    </source>
</evidence>
<name>C4J5X9_MAIZE</name>
<protein>
    <submittedName>
        <fullName evidence="2">Uncharacterized protein</fullName>
    </submittedName>
</protein>
<proteinExistence type="evidence at transcript level"/>
<accession>C4J5X9</accession>
<reference evidence="2" key="1">
    <citation type="journal article" date="2009" name="PLoS Genet.">
        <title>Sequencing, mapping, and analysis of 27,455 maize full-length cDNAs.</title>
        <authorList>
            <person name="Soderlund C."/>
            <person name="Descour A."/>
            <person name="Kudrna D."/>
            <person name="Bomhoff M."/>
            <person name="Boyd L."/>
            <person name="Currie J."/>
            <person name="Angelova A."/>
            <person name="Collura K."/>
            <person name="Wissotski M."/>
            <person name="Ashley E."/>
            <person name="Morrow D."/>
            <person name="Fernandes J."/>
            <person name="Walbot V."/>
            <person name="Yu Y."/>
        </authorList>
    </citation>
    <scope>NUCLEOTIDE SEQUENCE</scope>
    <source>
        <strain evidence="2">B73</strain>
    </source>
</reference>
<feature type="region of interest" description="Disordered" evidence="1">
    <location>
        <begin position="69"/>
        <end position="117"/>
    </location>
</feature>
<organism evidence="2">
    <name type="scientific">Zea mays</name>
    <name type="common">Maize</name>
    <dbReference type="NCBI Taxonomy" id="4577"/>
    <lineage>
        <taxon>Eukaryota</taxon>
        <taxon>Viridiplantae</taxon>
        <taxon>Streptophyta</taxon>
        <taxon>Embryophyta</taxon>
        <taxon>Tracheophyta</taxon>
        <taxon>Spermatophyta</taxon>
        <taxon>Magnoliopsida</taxon>
        <taxon>Liliopsida</taxon>
        <taxon>Poales</taxon>
        <taxon>Poaceae</taxon>
        <taxon>PACMAD clade</taxon>
        <taxon>Panicoideae</taxon>
        <taxon>Andropogonodae</taxon>
        <taxon>Andropogoneae</taxon>
        <taxon>Tripsacinae</taxon>
        <taxon>Zea</taxon>
    </lineage>
</organism>
<sequence length="277" mass="30689">MLATVSILISLHSVTTRSYEKTTNLVAVDCSHQESRQLHFYHLRAAYLIKRTVAVRICRWRYRRRSNPACAPSEQQADGVGERAVRQPPLGPGDRPGVLNERGASGKPLAQPGAAPLAHQAQEVPLVPLRLVEPPQRRVAAQQLAEESSRTALVLLLLVLFELRFKERAAGPYGDDLRVQGDRARHVDCGLRRRRRGYGGRAPAPGVGFRGVRRRRRVTRPRRIGLRLGGGHGSGGGWEGRRGAERLPPHELVNEVPLPLAVLALAALLPLERRRLD</sequence>
<dbReference type="AlphaFoldDB" id="C4J5X9"/>
<dbReference type="EMBL" id="BT086226">
    <property type="protein sequence ID" value="ACR36579.1"/>
    <property type="molecule type" value="mRNA"/>
</dbReference>
<evidence type="ECO:0000313" key="2">
    <source>
        <dbReference type="EMBL" id="ACR36579.1"/>
    </source>
</evidence>
<reference evidence="2" key="2">
    <citation type="submission" date="2012-06" db="EMBL/GenBank/DDBJ databases">
        <authorList>
            <person name="Yu Y."/>
            <person name="Currie J."/>
            <person name="Lomeli R."/>
            <person name="Angelova A."/>
            <person name="Collura K."/>
            <person name="Wissotski M."/>
            <person name="Campos D."/>
            <person name="Kudrna D."/>
            <person name="Golser W."/>
            <person name="Ashely E."/>
            <person name="Descour A."/>
            <person name="Fernandes J."/>
            <person name="Soderlund C."/>
            <person name="Walbot V."/>
        </authorList>
    </citation>
    <scope>NUCLEOTIDE SEQUENCE</scope>
    <source>
        <strain evidence="2">B73</strain>
    </source>
</reference>